<dbReference type="PANTHER" id="PTHR32322">
    <property type="entry name" value="INNER MEMBRANE TRANSPORTER"/>
    <property type="match status" value="1"/>
</dbReference>
<dbReference type="Pfam" id="PF00892">
    <property type="entry name" value="EamA"/>
    <property type="match status" value="2"/>
</dbReference>
<dbReference type="GO" id="GO:0005886">
    <property type="term" value="C:plasma membrane"/>
    <property type="evidence" value="ECO:0007669"/>
    <property type="project" value="UniProtKB-SubCell"/>
</dbReference>
<evidence type="ECO:0000259" key="8">
    <source>
        <dbReference type="Pfam" id="PF00892"/>
    </source>
</evidence>
<evidence type="ECO:0000313" key="10">
    <source>
        <dbReference type="Proteomes" id="UP000677218"/>
    </source>
</evidence>
<dbReference type="InterPro" id="IPR050638">
    <property type="entry name" value="AA-Vitamin_Transporters"/>
</dbReference>
<name>A0A916VHE3_9LACO</name>
<feature type="transmembrane region" description="Helical" evidence="7">
    <location>
        <begin position="191"/>
        <end position="211"/>
    </location>
</feature>
<keyword evidence="6 7" id="KW-0472">Membrane</keyword>
<dbReference type="InterPro" id="IPR000620">
    <property type="entry name" value="EamA_dom"/>
</dbReference>
<feature type="transmembrane region" description="Helical" evidence="7">
    <location>
        <begin position="74"/>
        <end position="96"/>
    </location>
</feature>
<feature type="transmembrane region" description="Helical" evidence="7">
    <location>
        <begin position="134"/>
        <end position="151"/>
    </location>
</feature>
<feature type="domain" description="EamA" evidence="8">
    <location>
        <begin position="163"/>
        <end position="293"/>
    </location>
</feature>
<comment type="caution">
    <text evidence="9">The sequence shown here is derived from an EMBL/GenBank/DDBJ whole genome shotgun (WGS) entry which is preliminary data.</text>
</comment>
<feature type="transmembrane region" description="Helical" evidence="7">
    <location>
        <begin position="43"/>
        <end position="62"/>
    </location>
</feature>
<gene>
    <name evidence="9" type="primary">rhaT_2</name>
    <name evidence="9" type="ORF">LCB40_08360</name>
</gene>
<evidence type="ECO:0000313" key="9">
    <source>
        <dbReference type="EMBL" id="GFZ26956.1"/>
    </source>
</evidence>
<comment type="subcellular location">
    <subcellularLocation>
        <location evidence="1">Cell membrane</location>
        <topology evidence="1">Multi-pass membrane protein</topology>
    </subcellularLocation>
</comment>
<evidence type="ECO:0000256" key="3">
    <source>
        <dbReference type="ARBA" id="ARBA00022475"/>
    </source>
</evidence>
<dbReference type="AlphaFoldDB" id="A0A916VHE3"/>
<protein>
    <submittedName>
        <fullName evidence="9">Drug/metabolite transporter permease</fullName>
    </submittedName>
</protein>
<feature type="transmembrane region" description="Helical" evidence="7">
    <location>
        <begin position="251"/>
        <end position="271"/>
    </location>
</feature>
<keyword evidence="4 7" id="KW-0812">Transmembrane</keyword>
<dbReference type="SUPFAM" id="SSF103481">
    <property type="entry name" value="Multidrug resistance efflux transporter EmrE"/>
    <property type="match status" value="2"/>
</dbReference>
<keyword evidence="5 7" id="KW-1133">Transmembrane helix</keyword>
<dbReference type="EMBL" id="BMAY01000005">
    <property type="protein sequence ID" value="GFZ26956.1"/>
    <property type="molecule type" value="Genomic_DNA"/>
</dbReference>
<evidence type="ECO:0000256" key="4">
    <source>
        <dbReference type="ARBA" id="ARBA00022692"/>
    </source>
</evidence>
<evidence type="ECO:0000256" key="1">
    <source>
        <dbReference type="ARBA" id="ARBA00004651"/>
    </source>
</evidence>
<feature type="transmembrane region" description="Helical" evidence="7">
    <location>
        <begin position="108"/>
        <end position="127"/>
    </location>
</feature>
<evidence type="ECO:0000256" key="2">
    <source>
        <dbReference type="ARBA" id="ARBA00007362"/>
    </source>
</evidence>
<dbReference type="Proteomes" id="UP000677218">
    <property type="component" value="Unassembled WGS sequence"/>
</dbReference>
<dbReference type="Gene3D" id="1.10.3730.20">
    <property type="match status" value="1"/>
</dbReference>
<keyword evidence="10" id="KW-1185">Reference proteome</keyword>
<evidence type="ECO:0000256" key="6">
    <source>
        <dbReference type="ARBA" id="ARBA00023136"/>
    </source>
</evidence>
<proteinExistence type="inferred from homology"/>
<organism evidence="9 10">
    <name type="scientific">Lactobacillus corticis</name>
    <dbReference type="NCBI Taxonomy" id="2201249"/>
    <lineage>
        <taxon>Bacteria</taxon>
        <taxon>Bacillati</taxon>
        <taxon>Bacillota</taxon>
        <taxon>Bacilli</taxon>
        <taxon>Lactobacillales</taxon>
        <taxon>Lactobacillaceae</taxon>
        <taxon>Lactobacillus</taxon>
    </lineage>
</organism>
<feature type="domain" description="EamA" evidence="8">
    <location>
        <begin position="9"/>
        <end position="148"/>
    </location>
</feature>
<dbReference type="InterPro" id="IPR037185">
    <property type="entry name" value="EmrE-like"/>
</dbReference>
<dbReference type="PANTHER" id="PTHR32322:SF18">
    <property type="entry name" value="S-ADENOSYLMETHIONINE_S-ADENOSYLHOMOCYSTEINE TRANSPORTER"/>
    <property type="match status" value="1"/>
</dbReference>
<comment type="similarity">
    <text evidence="2">Belongs to the EamA transporter family.</text>
</comment>
<reference evidence="9" key="1">
    <citation type="submission" date="2020-08" db="EMBL/GenBank/DDBJ databases">
        <title>Taxonomic study for Lactobacillus species isolated from hardwood bark.</title>
        <authorList>
            <person name="Tohno M."/>
            <person name="Tanizawa Y."/>
        </authorList>
    </citation>
    <scope>NUCLEOTIDE SEQUENCE</scope>
    <source>
        <strain evidence="9">B40</strain>
    </source>
</reference>
<evidence type="ECO:0000256" key="7">
    <source>
        <dbReference type="SAM" id="Phobius"/>
    </source>
</evidence>
<feature type="transmembrane region" description="Helical" evidence="7">
    <location>
        <begin position="163"/>
        <end position="179"/>
    </location>
</feature>
<accession>A0A916VHE3</accession>
<sequence>MNKKNQVVKGMLLSAIASLSWGISGTTLQLISQNLSIPGPWMFSIRTFIVGAALLIFAACKYRGRIFDVFKNKASCLSIISYAILGLALNLTSFYYSIQEGNASTATILQYLAPLFIMAGGILFKHYRPLRSDVLAFVCALIGVVLVTTKGDFSHLAIPVDSLLWGIGSGLTAAFYVVLPQRANRDNPSIIVLGWGTAIASLFFNCFQPFWVGTPKLTPVLVASVLTVCLFGTIIPFLLLLAAADHAPSDVISIMDAIQPILTTILSVIFFKLKINFAEMAGIVIVLIAIYLLQWGRRRASLQR</sequence>
<feature type="transmembrane region" description="Helical" evidence="7">
    <location>
        <begin position="12"/>
        <end position="31"/>
    </location>
</feature>
<feature type="transmembrane region" description="Helical" evidence="7">
    <location>
        <begin position="277"/>
        <end position="295"/>
    </location>
</feature>
<keyword evidence="3" id="KW-1003">Cell membrane</keyword>
<feature type="transmembrane region" description="Helical" evidence="7">
    <location>
        <begin position="217"/>
        <end position="244"/>
    </location>
</feature>
<evidence type="ECO:0000256" key="5">
    <source>
        <dbReference type="ARBA" id="ARBA00022989"/>
    </source>
</evidence>